<dbReference type="PANTHER" id="PTHR32308:SF0">
    <property type="entry name" value="HPCH_HPAI ALDOLASE_CITRATE LYASE DOMAIN-CONTAINING PROTEIN"/>
    <property type="match status" value="1"/>
</dbReference>
<proteinExistence type="inferred from homology"/>
<keyword evidence="6" id="KW-0456">Lyase</keyword>
<name>A0ABW0PAH1_9HYPH</name>
<feature type="domain" description="HpcH/HpaI aldolase/citrate lyase" evidence="5">
    <location>
        <begin position="2"/>
        <end position="229"/>
    </location>
</feature>
<evidence type="ECO:0000259" key="5">
    <source>
        <dbReference type="Pfam" id="PF03328"/>
    </source>
</evidence>
<dbReference type="InterPro" id="IPR040442">
    <property type="entry name" value="Pyrv_kinase-like_dom_sf"/>
</dbReference>
<dbReference type="EMBL" id="JBHSLU010000167">
    <property type="protein sequence ID" value="MFC5509485.1"/>
    <property type="molecule type" value="Genomic_DNA"/>
</dbReference>
<dbReference type="PIRSF" id="PIRSF015582">
    <property type="entry name" value="Cit_lyase_B"/>
    <property type="match status" value="1"/>
</dbReference>
<evidence type="ECO:0000256" key="3">
    <source>
        <dbReference type="ARBA" id="ARBA00022723"/>
    </source>
</evidence>
<dbReference type="SUPFAM" id="SSF51621">
    <property type="entry name" value="Phosphoenolpyruvate/pyruvate domain"/>
    <property type="match status" value="1"/>
</dbReference>
<organism evidence="6 7">
    <name type="scientific">Bosea massiliensis</name>
    <dbReference type="NCBI Taxonomy" id="151419"/>
    <lineage>
        <taxon>Bacteria</taxon>
        <taxon>Pseudomonadati</taxon>
        <taxon>Pseudomonadota</taxon>
        <taxon>Alphaproteobacteria</taxon>
        <taxon>Hyphomicrobiales</taxon>
        <taxon>Boseaceae</taxon>
        <taxon>Bosea</taxon>
    </lineage>
</organism>
<gene>
    <name evidence="6" type="ORF">ACFPN9_30190</name>
</gene>
<dbReference type="Pfam" id="PF03328">
    <property type="entry name" value="HpcH_HpaI"/>
    <property type="match status" value="1"/>
</dbReference>
<dbReference type="PANTHER" id="PTHR32308">
    <property type="entry name" value="LYASE BETA SUBUNIT, PUTATIVE (AFU_ORTHOLOGUE AFUA_4G13030)-RELATED"/>
    <property type="match status" value="1"/>
</dbReference>
<comment type="caution">
    <text evidence="6">The sequence shown here is derived from an EMBL/GenBank/DDBJ whole genome shotgun (WGS) entry which is preliminary data.</text>
</comment>
<protein>
    <submittedName>
        <fullName evidence="6">HpcH/HpaI aldolase/citrate lyase family protein</fullName>
    </submittedName>
</protein>
<comment type="similarity">
    <text evidence="2">Belongs to the HpcH/HpaI aldolase family.</text>
</comment>
<dbReference type="InterPro" id="IPR011206">
    <property type="entry name" value="Citrate_lyase_beta/mcl1/mcl2"/>
</dbReference>
<evidence type="ECO:0000256" key="2">
    <source>
        <dbReference type="ARBA" id="ARBA00005568"/>
    </source>
</evidence>
<evidence type="ECO:0000313" key="6">
    <source>
        <dbReference type="EMBL" id="MFC5509485.1"/>
    </source>
</evidence>
<dbReference type="RefSeq" id="WP_066725805.1">
    <property type="nucleotide sequence ID" value="NZ_JBHSLU010000167.1"/>
</dbReference>
<accession>A0ABW0PAH1</accession>
<dbReference type="Gene3D" id="3.20.20.60">
    <property type="entry name" value="Phosphoenolpyruvate-binding domains"/>
    <property type="match status" value="1"/>
</dbReference>
<dbReference type="Proteomes" id="UP001596060">
    <property type="component" value="Unassembled WGS sequence"/>
</dbReference>
<sequence>MRSLLFVPGDSPRKQQKGLASGADALILDLEDSVALDAKPQAREITRAFLDEVRALPRRPRLIVRVNALSTGLTEADLDAVMPGAPDAIMLPKSESGSDAGHLAAKIAVREAESDLPDGGTRIIPIATETGKGIFGLGSYAGATHRLEALTWGAEDLSADLGAETNRLPDGHYTDPYRLARALTLFAASAAQVDAIDTVFTAFRDAEGFRAECLAARRDGFTGKMAIHPDQVAPINEVFSPSPEALARAQAIIALFEAHPGVGVIGLDGEMLDRPHLIRAQRLVARARKWDE</sequence>
<dbReference type="InterPro" id="IPR005000">
    <property type="entry name" value="Aldolase/citrate-lyase_domain"/>
</dbReference>
<reference evidence="7" key="1">
    <citation type="journal article" date="2019" name="Int. J. Syst. Evol. Microbiol.">
        <title>The Global Catalogue of Microorganisms (GCM) 10K type strain sequencing project: providing services to taxonomists for standard genome sequencing and annotation.</title>
        <authorList>
            <consortium name="The Broad Institute Genomics Platform"/>
            <consortium name="The Broad Institute Genome Sequencing Center for Infectious Disease"/>
            <person name="Wu L."/>
            <person name="Ma J."/>
        </authorList>
    </citation>
    <scope>NUCLEOTIDE SEQUENCE [LARGE SCALE GENOMIC DNA]</scope>
    <source>
        <strain evidence="7">CCUG 43117</strain>
    </source>
</reference>
<evidence type="ECO:0000313" key="7">
    <source>
        <dbReference type="Proteomes" id="UP001596060"/>
    </source>
</evidence>
<keyword evidence="3" id="KW-0479">Metal-binding</keyword>
<evidence type="ECO:0000256" key="4">
    <source>
        <dbReference type="ARBA" id="ARBA00022842"/>
    </source>
</evidence>
<comment type="cofactor">
    <cofactor evidence="1">
        <name>Mg(2+)</name>
        <dbReference type="ChEBI" id="CHEBI:18420"/>
    </cofactor>
</comment>
<keyword evidence="4" id="KW-0460">Magnesium</keyword>
<dbReference type="GO" id="GO:0016829">
    <property type="term" value="F:lyase activity"/>
    <property type="evidence" value="ECO:0007669"/>
    <property type="project" value="UniProtKB-KW"/>
</dbReference>
<keyword evidence="7" id="KW-1185">Reference proteome</keyword>
<evidence type="ECO:0000256" key="1">
    <source>
        <dbReference type="ARBA" id="ARBA00001946"/>
    </source>
</evidence>
<dbReference type="InterPro" id="IPR015813">
    <property type="entry name" value="Pyrv/PenolPyrv_kinase-like_dom"/>
</dbReference>